<accession>A0A3E0UKQ3</accession>
<feature type="signal peptide" evidence="2">
    <location>
        <begin position="1"/>
        <end position="17"/>
    </location>
</feature>
<dbReference type="Pfam" id="PF00990">
    <property type="entry name" value="GGDEF"/>
    <property type="match status" value="1"/>
</dbReference>
<dbReference type="Gene3D" id="3.30.450.20">
    <property type="entry name" value="PAS domain"/>
    <property type="match status" value="2"/>
</dbReference>
<name>A0A3E0UKQ3_9GAMM</name>
<organism evidence="6 7">
    <name type="scientific">Thalassotalea euphylliae</name>
    <dbReference type="NCBI Taxonomy" id="1655234"/>
    <lineage>
        <taxon>Bacteria</taxon>
        <taxon>Pseudomonadati</taxon>
        <taxon>Pseudomonadota</taxon>
        <taxon>Gammaproteobacteria</taxon>
        <taxon>Alteromonadales</taxon>
        <taxon>Colwelliaceae</taxon>
        <taxon>Thalassotalea</taxon>
    </lineage>
</organism>
<dbReference type="InterPro" id="IPR043128">
    <property type="entry name" value="Rev_trsase/Diguanyl_cyclase"/>
</dbReference>
<dbReference type="CDD" id="cd00130">
    <property type="entry name" value="PAS"/>
    <property type="match status" value="1"/>
</dbReference>
<dbReference type="SMART" id="SM00052">
    <property type="entry name" value="EAL"/>
    <property type="match status" value="1"/>
</dbReference>
<dbReference type="PROSITE" id="PS50883">
    <property type="entry name" value="EAL"/>
    <property type="match status" value="1"/>
</dbReference>
<feature type="domain" description="EAL" evidence="4">
    <location>
        <begin position="1292"/>
        <end position="1544"/>
    </location>
</feature>
<dbReference type="InterPro" id="IPR000160">
    <property type="entry name" value="GGDEF_dom"/>
</dbReference>
<dbReference type="EMBL" id="QUOV01000001">
    <property type="protein sequence ID" value="REL37144.1"/>
    <property type="molecule type" value="Genomic_DNA"/>
</dbReference>
<evidence type="ECO:0000259" key="5">
    <source>
        <dbReference type="PROSITE" id="PS50887"/>
    </source>
</evidence>
<dbReference type="Gene3D" id="2.60.40.10">
    <property type="entry name" value="Immunoglobulins"/>
    <property type="match status" value="1"/>
</dbReference>
<dbReference type="Gene3D" id="3.20.20.450">
    <property type="entry name" value="EAL domain"/>
    <property type="match status" value="1"/>
</dbReference>
<proteinExistence type="predicted"/>
<dbReference type="SMART" id="SM00086">
    <property type="entry name" value="PAC"/>
    <property type="match status" value="2"/>
</dbReference>
<dbReference type="InterPro" id="IPR013783">
    <property type="entry name" value="Ig-like_fold"/>
</dbReference>
<dbReference type="CDD" id="cd01949">
    <property type="entry name" value="GGDEF"/>
    <property type="match status" value="1"/>
</dbReference>
<dbReference type="InterPro" id="IPR000014">
    <property type="entry name" value="PAS"/>
</dbReference>
<comment type="cofactor">
    <cofactor evidence="1">
        <name>Mg(2+)</name>
        <dbReference type="ChEBI" id="CHEBI:18420"/>
    </cofactor>
</comment>
<dbReference type="Proteomes" id="UP000256999">
    <property type="component" value="Unassembled WGS sequence"/>
</dbReference>
<reference evidence="6 7" key="1">
    <citation type="submission" date="2018-08" db="EMBL/GenBank/DDBJ databases">
        <title>Thalassotalea euphylliae genome.</title>
        <authorList>
            <person name="Summers S."/>
            <person name="Rice S.A."/>
            <person name="Freckelton M.L."/>
            <person name="Nedved B.T."/>
            <person name="Hadfield M.G."/>
        </authorList>
    </citation>
    <scope>NUCLEOTIDE SEQUENCE [LARGE SCALE GENOMIC DNA]</scope>
    <source>
        <strain evidence="6 7">H2</strain>
    </source>
</reference>
<evidence type="ECO:0000256" key="1">
    <source>
        <dbReference type="ARBA" id="ARBA00001946"/>
    </source>
</evidence>
<dbReference type="InterPro" id="IPR013655">
    <property type="entry name" value="PAS_fold_3"/>
</dbReference>
<dbReference type="InterPro" id="IPR001610">
    <property type="entry name" value="PAC"/>
</dbReference>
<protein>
    <submittedName>
        <fullName evidence="6">EAL domain-containing protein</fullName>
    </submittedName>
</protein>
<feature type="chain" id="PRO_5017557588" evidence="2">
    <location>
        <begin position="18"/>
        <end position="1553"/>
    </location>
</feature>
<dbReference type="Gene3D" id="3.30.70.270">
    <property type="match status" value="1"/>
</dbReference>
<dbReference type="FunFam" id="3.30.70.270:FF:000001">
    <property type="entry name" value="Diguanylate cyclase domain protein"/>
    <property type="match status" value="1"/>
</dbReference>
<dbReference type="Pfam" id="PF07494">
    <property type="entry name" value="Reg_prop"/>
    <property type="match status" value="1"/>
</dbReference>
<dbReference type="InterPro" id="IPR015943">
    <property type="entry name" value="WD40/YVTN_repeat-like_dom_sf"/>
</dbReference>
<dbReference type="InterPro" id="IPR001633">
    <property type="entry name" value="EAL_dom"/>
</dbReference>
<dbReference type="SUPFAM" id="SSF63829">
    <property type="entry name" value="Calcium-dependent phosphotriesterase"/>
    <property type="match status" value="2"/>
</dbReference>
<dbReference type="Pfam" id="PF08447">
    <property type="entry name" value="PAS_3"/>
    <property type="match status" value="1"/>
</dbReference>
<dbReference type="NCBIfam" id="TIGR00254">
    <property type="entry name" value="GGDEF"/>
    <property type="match status" value="1"/>
</dbReference>
<evidence type="ECO:0000259" key="4">
    <source>
        <dbReference type="PROSITE" id="PS50883"/>
    </source>
</evidence>
<dbReference type="InterPro" id="IPR000700">
    <property type="entry name" value="PAS-assoc_C"/>
</dbReference>
<dbReference type="InterPro" id="IPR035965">
    <property type="entry name" value="PAS-like_dom_sf"/>
</dbReference>
<evidence type="ECO:0000256" key="2">
    <source>
        <dbReference type="SAM" id="SignalP"/>
    </source>
</evidence>
<dbReference type="PROSITE" id="PS50113">
    <property type="entry name" value="PAC"/>
    <property type="match status" value="1"/>
</dbReference>
<dbReference type="SMART" id="SM00267">
    <property type="entry name" value="GGDEF"/>
    <property type="match status" value="1"/>
</dbReference>
<comment type="caution">
    <text evidence="6">The sequence shown here is derived from an EMBL/GenBank/DDBJ whole genome shotgun (WGS) entry which is preliminary data.</text>
</comment>
<dbReference type="NCBIfam" id="TIGR00229">
    <property type="entry name" value="sensory_box"/>
    <property type="match status" value="1"/>
</dbReference>
<dbReference type="GO" id="GO:0003824">
    <property type="term" value="F:catalytic activity"/>
    <property type="evidence" value="ECO:0007669"/>
    <property type="project" value="UniProtKB-ARBA"/>
</dbReference>
<feature type="domain" description="PAC" evidence="3">
    <location>
        <begin position="1066"/>
        <end position="1118"/>
    </location>
</feature>
<evidence type="ECO:0000259" key="3">
    <source>
        <dbReference type="PROSITE" id="PS50113"/>
    </source>
</evidence>
<dbReference type="PANTHER" id="PTHR44757:SF2">
    <property type="entry name" value="BIOFILM ARCHITECTURE MAINTENANCE PROTEIN MBAA"/>
    <property type="match status" value="1"/>
</dbReference>
<evidence type="ECO:0000313" key="6">
    <source>
        <dbReference type="EMBL" id="REL37144.1"/>
    </source>
</evidence>
<dbReference type="InterPro" id="IPR011110">
    <property type="entry name" value="Reg_prop"/>
</dbReference>
<dbReference type="CDD" id="cd01948">
    <property type="entry name" value="EAL"/>
    <property type="match status" value="1"/>
</dbReference>
<dbReference type="SUPFAM" id="SSF55785">
    <property type="entry name" value="PYP-like sensor domain (PAS domain)"/>
    <property type="match status" value="2"/>
</dbReference>
<keyword evidence="2" id="KW-0732">Signal</keyword>
<dbReference type="Gene3D" id="2.130.10.10">
    <property type="entry name" value="YVTN repeat-like/Quinoprotein amine dehydrogenase"/>
    <property type="match status" value="3"/>
</dbReference>
<sequence length="1553" mass="174724">MWCLLLLSVLITRSVFAISNTSLSLSNISVADGLNSASVFAVMQDTNGYLWLGTEHGVNIYDGYTMRSLSGPEGDFERYAVTQIVQDKQGIVWLTMPGKGIYRYDSQADSYQLVTDSDSVITTADAAHQPNSGDSPWLAIGQKVLRYSQASKQVELVLDLTEQLEGGEFIERVHQVEQFLLVATPRGAFVLELSTGQVNHLDLVVNQVVSSISLDGFEANRLYDFVSWRGHVFVATEAGLIIFKIADLVRYFDNLAELPVVHPNVMHGVRALYAEQDKVLVGSHEGVMQVQLGESSAGSENGTDIESNTDIKNTTAPTSADFVYQLLFRFSDINPHVAHNDVLDITKDNSGIFWFGSQSNGVYRWNPNSELIWNVEHVSATNNSPLNEEVSGLGLGGVYAMTADSQDPKIIWASTGRVLNRINTETKTVKHYAIDLHEHTRHLHADITKLVDSGDTLWVGTQQGIRPFNKRLERVVSEPFSAATQTWLCQHHGEHYTFAILQQSLWFFGSEGAGRISLKTGEMEKLDAINKVLSPDQIQRVFADVALWPEQLVLTTQDSIWVYNPMLDSLKLVYQFHHNQEFRHAEINSLALDDNNILWVAYDGVGLFGLDGLSLESRVFIDAASTSLDEHIYGVKTDTEGHLWFASQVGIYRLDKNTRHLRQFDIGDGLATNEFNADAYLAMADGKLAYGTMLGLSIFNPVQLHNQNEAINQDFSVKFAGVSTLSRDLTVPTFINNDQTFAFKHSDIGIRIDFTTSSFLHRDTIEYRYQLVGPTEINAPFSSQHYVTFPSLSSGDYELIVRAKSPYTGELSAPSSLSFSVSYPLWRAPVTLVFYGFSVLVCLFIWLRWRANKQQELIAAHEAVKLREHRLQLALTGSDSEVWDWESQSNRIYAKRFTKDLGYGAPDTSLGFETHVDLIHPEDKELFLSKWHAFLMSDSPVDSFECSYRLQHSDGHWLWYKDIGKIVTRNIDGEPDRVTGSYSNITQTRADEERALNFGDAFKHTQDWVVIIDENFERVTVNQSMGQVFGWKNEEFDYHRGLFGLTEERSNYYLELLPTLKNKGHYSGEELIQTPLGQEYHVLMNISVSKNKVNNTHHYIFVMTDISAQKKAEFELRQLANYDHLTGLPNRSLLLERIKHGIEQARRAQHTIALFFIDLDRFKQVNDSLGHDYGDLLLQEITARLNSALREDDTIARIGGDEFVVLVEHFKSHNDLSRIAQKIIDVVEVPVKLKSTTVSVGASIGIAMYPEDSGSQDELLRNADVAMYHAKQQGRNNFQFFTERMNLEAKQRLTMESSLKQAVRNDEFFNVYQPVIDAHTGKIIGAELLMRWKSEEGLVSPDKFIPLAEEMGLIATMTGIALDKALVLLKVWRALSPNFYLSINVSAKHFADASLVTFLENKFNDYQIPAGALKIEVTESAFMSEPEKAIETINTLSAMGCRLALDDFGTGYSSLSYIKQLPLDIIKIDRSFVSGIGESPEDEAIVDSTLVLARSLNIACVAEGVETEAQLQYLVDHQCHLIQGYFYYSPLAMDELTEKLAENKNEFSTVAKG</sequence>
<gene>
    <name evidence="6" type="ORF">DXX92_18500</name>
</gene>
<evidence type="ECO:0000313" key="7">
    <source>
        <dbReference type="Proteomes" id="UP000256999"/>
    </source>
</evidence>
<dbReference type="PANTHER" id="PTHR44757">
    <property type="entry name" value="DIGUANYLATE CYCLASE DGCP"/>
    <property type="match status" value="1"/>
</dbReference>
<dbReference type="InterPro" id="IPR029787">
    <property type="entry name" value="Nucleotide_cyclase"/>
</dbReference>
<dbReference type="PROSITE" id="PS50887">
    <property type="entry name" value="GGDEF"/>
    <property type="match status" value="1"/>
</dbReference>
<dbReference type="InterPro" id="IPR035919">
    <property type="entry name" value="EAL_sf"/>
</dbReference>
<dbReference type="SUPFAM" id="SSF141868">
    <property type="entry name" value="EAL domain-like"/>
    <property type="match status" value="1"/>
</dbReference>
<dbReference type="SUPFAM" id="SSF55073">
    <property type="entry name" value="Nucleotide cyclase"/>
    <property type="match status" value="1"/>
</dbReference>
<dbReference type="Pfam" id="PF00563">
    <property type="entry name" value="EAL"/>
    <property type="match status" value="1"/>
</dbReference>
<feature type="domain" description="GGDEF" evidence="5">
    <location>
        <begin position="1150"/>
        <end position="1283"/>
    </location>
</feature>
<dbReference type="InterPro" id="IPR052155">
    <property type="entry name" value="Biofilm_reg_signaling"/>
</dbReference>